<dbReference type="Pfam" id="PF02589">
    <property type="entry name" value="LUD_dom"/>
    <property type="match status" value="1"/>
</dbReference>
<dbReference type="EMBL" id="AP027080">
    <property type="protein sequence ID" value="BDU74010.1"/>
    <property type="molecule type" value="Genomic_DNA"/>
</dbReference>
<dbReference type="Proteomes" id="UP001238179">
    <property type="component" value="Chromosome"/>
</dbReference>
<dbReference type="KEGG" id="msil:METEAL_31840"/>
<name>A0AA48GTF6_9BACT</name>
<dbReference type="PANTHER" id="PTHR43682:SF1">
    <property type="entry name" value="LACTATE UTILIZATION PROTEIN C"/>
    <property type="match status" value="1"/>
</dbReference>
<protein>
    <recommendedName>
        <fullName evidence="1">LUD domain-containing protein</fullName>
    </recommendedName>
</protein>
<dbReference type="SUPFAM" id="SSF100950">
    <property type="entry name" value="NagB/RpiA/CoA transferase-like"/>
    <property type="match status" value="1"/>
</dbReference>
<organism evidence="2 3">
    <name type="scientific">Mesoterricola silvestris</name>
    <dbReference type="NCBI Taxonomy" id="2927979"/>
    <lineage>
        <taxon>Bacteria</taxon>
        <taxon>Pseudomonadati</taxon>
        <taxon>Acidobacteriota</taxon>
        <taxon>Holophagae</taxon>
        <taxon>Holophagales</taxon>
        <taxon>Holophagaceae</taxon>
        <taxon>Mesoterricola</taxon>
    </lineage>
</organism>
<evidence type="ECO:0000313" key="3">
    <source>
        <dbReference type="Proteomes" id="UP001238179"/>
    </source>
</evidence>
<feature type="domain" description="LUD" evidence="1">
    <location>
        <begin position="7"/>
        <end position="169"/>
    </location>
</feature>
<proteinExistence type="predicted"/>
<dbReference type="Gene3D" id="3.40.50.10420">
    <property type="entry name" value="NagB/RpiA/CoA transferase-like"/>
    <property type="match status" value="1"/>
</dbReference>
<sequence>MDNLFASFKERAEAVSAEVHRCGTAAEARDFVHGLLREVGGTALWAPCAFLEAQGRPAFPGLSYDVTREGAAQAKVGISQMEWALADTGTLVVDATEVGSRLVSTLPQIHVALIGADRLLPDMASVLGRIKPEKACYLSMITGPSRTADIERVLTIGVHGPERLVIVFVEGGAA</sequence>
<dbReference type="RefSeq" id="WP_316412682.1">
    <property type="nucleotide sequence ID" value="NZ_AP027080.1"/>
</dbReference>
<dbReference type="InterPro" id="IPR003741">
    <property type="entry name" value="LUD_dom"/>
</dbReference>
<evidence type="ECO:0000259" key="1">
    <source>
        <dbReference type="Pfam" id="PF02589"/>
    </source>
</evidence>
<accession>A0AA48GTF6</accession>
<dbReference type="InterPro" id="IPR037171">
    <property type="entry name" value="NagB/RpiA_transferase-like"/>
</dbReference>
<dbReference type="PANTHER" id="PTHR43682">
    <property type="entry name" value="LACTATE UTILIZATION PROTEIN C"/>
    <property type="match status" value="1"/>
</dbReference>
<dbReference type="AlphaFoldDB" id="A0AA48GTF6"/>
<keyword evidence="3" id="KW-1185">Reference proteome</keyword>
<gene>
    <name evidence="2" type="ORF">METEAL_31840</name>
</gene>
<dbReference type="InterPro" id="IPR024185">
    <property type="entry name" value="FTHF_cligase-like_sf"/>
</dbReference>
<evidence type="ECO:0000313" key="2">
    <source>
        <dbReference type="EMBL" id="BDU74010.1"/>
    </source>
</evidence>
<reference evidence="3" key="1">
    <citation type="journal article" date="2023" name="Int. J. Syst. Evol. Microbiol.">
        <title>Mesoterricola silvestris gen. nov., sp. nov., Mesoterricola sediminis sp. nov., Geothrix oryzae sp. nov., Geothrix edaphica sp. nov., Geothrix rubra sp. nov., and Geothrix limicola sp. nov., six novel members of Acidobacteriota isolated from soils.</title>
        <authorList>
            <person name="Itoh H."/>
            <person name="Sugisawa Y."/>
            <person name="Mise K."/>
            <person name="Xu Z."/>
            <person name="Kuniyasu M."/>
            <person name="Ushijima N."/>
            <person name="Kawano K."/>
            <person name="Kobayashi E."/>
            <person name="Shiratori Y."/>
            <person name="Masuda Y."/>
            <person name="Senoo K."/>
        </authorList>
    </citation>
    <scope>NUCLEOTIDE SEQUENCE [LARGE SCALE GENOMIC DNA]</scope>
    <source>
        <strain evidence="3">W79</strain>
    </source>
</reference>